<keyword evidence="2 3" id="KW-0143">Chaperone</keyword>
<dbReference type="SMART" id="SM00883">
    <property type="entry name" value="Cpn10"/>
    <property type="match status" value="1"/>
</dbReference>
<dbReference type="CDD" id="cd00320">
    <property type="entry name" value="cpn10"/>
    <property type="match status" value="1"/>
</dbReference>
<dbReference type="InterPro" id="IPR011032">
    <property type="entry name" value="GroES-like_sf"/>
</dbReference>
<sequence length="90" mass="10435">MQYSKIIPLYDRVIIKPIIKKKKSLIITNTNKKSFKGKIIAIGKGKNNYKMNVKINDIVLYGKYSGTKIKINNTKYLIMHESDIYAILKK</sequence>
<comment type="function">
    <text evidence="3">Together with the chaperonin GroEL, plays an essential role in assisting protein folding. The GroEL-GroES system forms a nano-cage that allows encapsulation of the non-native substrate proteins and provides a physical environment optimized to promote and accelerate protein folding. GroES binds to the apical surface of the GroEL ring, thereby capping the opening of the GroEL channel.</text>
</comment>
<comment type="subunit">
    <text evidence="3">Heptamer of 7 subunits arranged in a ring.</text>
</comment>
<dbReference type="AlphaFoldDB" id="A0AAU7QQL7"/>
<reference evidence="4" key="1">
    <citation type="submission" date="2024-06" db="EMBL/GenBank/DDBJ databases">
        <title>Diversity, functionality, and evolutionary history of bacterial symbionts in false click beetles (Coleoptera, Throscidae).</title>
        <authorList>
            <person name="Wierz J.C."/>
            <person name="Malm H."/>
            <person name="Kaltenpoth M."/>
            <person name="Engl T."/>
        </authorList>
    </citation>
    <scope>NUCLEOTIDE SEQUENCE</scope>
    <source>
        <strain evidence="4">Tser</strain>
    </source>
</reference>
<dbReference type="GO" id="GO:0051082">
    <property type="term" value="F:unfolded protein binding"/>
    <property type="evidence" value="ECO:0007669"/>
    <property type="project" value="TreeGrafter"/>
</dbReference>
<dbReference type="PRINTS" id="PR00297">
    <property type="entry name" value="CHAPERONIN10"/>
</dbReference>
<dbReference type="GO" id="GO:0005524">
    <property type="term" value="F:ATP binding"/>
    <property type="evidence" value="ECO:0007669"/>
    <property type="project" value="InterPro"/>
</dbReference>
<dbReference type="SUPFAM" id="SSF50129">
    <property type="entry name" value="GroES-like"/>
    <property type="match status" value="1"/>
</dbReference>
<dbReference type="Pfam" id="PF00166">
    <property type="entry name" value="Cpn10"/>
    <property type="match status" value="1"/>
</dbReference>
<dbReference type="PANTHER" id="PTHR10772:SF58">
    <property type="entry name" value="CO-CHAPERONIN GROES"/>
    <property type="match status" value="1"/>
</dbReference>
<dbReference type="GO" id="GO:0044183">
    <property type="term" value="F:protein folding chaperone"/>
    <property type="evidence" value="ECO:0007669"/>
    <property type="project" value="InterPro"/>
</dbReference>
<name>A0AAU7QQL7_9FLAO</name>
<evidence type="ECO:0000256" key="3">
    <source>
        <dbReference type="RuleBase" id="RU000535"/>
    </source>
</evidence>
<dbReference type="PANTHER" id="PTHR10772">
    <property type="entry name" value="10 KDA HEAT SHOCK PROTEIN"/>
    <property type="match status" value="1"/>
</dbReference>
<accession>A0AAU7QQL7</accession>
<organism evidence="4">
    <name type="scientific">Candidatus Shikimatogenerans sp. Tser</name>
    <dbReference type="NCBI Taxonomy" id="3158568"/>
    <lineage>
        <taxon>Bacteria</taxon>
        <taxon>Pseudomonadati</taxon>
        <taxon>Bacteroidota</taxon>
        <taxon>Flavobacteriia</taxon>
        <taxon>Flavobacteriales</taxon>
        <taxon>Candidatus Shikimatogenerans</taxon>
    </lineage>
</organism>
<evidence type="ECO:0000256" key="2">
    <source>
        <dbReference type="ARBA" id="ARBA00023186"/>
    </source>
</evidence>
<dbReference type="InterPro" id="IPR037124">
    <property type="entry name" value="Chaperonin_GroES_sf"/>
</dbReference>
<evidence type="ECO:0000313" key="4">
    <source>
        <dbReference type="EMBL" id="XBT18213.1"/>
    </source>
</evidence>
<protein>
    <recommendedName>
        <fullName evidence="3">10 kDa chaperonin</fullName>
    </recommendedName>
</protein>
<proteinExistence type="inferred from homology"/>
<comment type="similarity">
    <text evidence="1 3">Belongs to the GroES chaperonin family.</text>
</comment>
<dbReference type="GO" id="GO:0051087">
    <property type="term" value="F:protein-folding chaperone binding"/>
    <property type="evidence" value="ECO:0007669"/>
    <property type="project" value="TreeGrafter"/>
</dbReference>
<dbReference type="EMBL" id="CP157893">
    <property type="protein sequence ID" value="XBT18213.1"/>
    <property type="molecule type" value="Genomic_DNA"/>
</dbReference>
<dbReference type="GO" id="GO:0046872">
    <property type="term" value="F:metal ion binding"/>
    <property type="evidence" value="ECO:0007669"/>
    <property type="project" value="TreeGrafter"/>
</dbReference>
<evidence type="ECO:0000256" key="1">
    <source>
        <dbReference type="ARBA" id="ARBA00006975"/>
    </source>
</evidence>
<dbReference type="Gene3D" id="2.30.33.40">
    <property type="entry name" value="GroES chaperonin"/>
    <property type="match status" value="1"/>
</dbReference>
<dbReference type="InterPro" id="IPR020818">
    <property type="entry name" value="Chaperonin_GroES"/>
</dbReference>
<gene>
    <name evidence="4" type="ORF">ABNO52_00200</name>
</gene>